<dbReference type="InterPro" id="IPR002876">
    <property type="entry name" value="Transcrip_reg_TACO1-like"/>
</dbReference>
<keyword evidence="3" id="KW-1185">Reference proteome</keyword>
<name>A0A7C8MZ39_9PEZI</name>
<dbReference type="FunCoup" id="A0A7C8MZ39">
    <property type="interactions" value="286"/>
</dbReference>
<accession>A0A7C8MZ39</accession>
<protein>
    <recommendedName>
        <fullName evidence="1">TACO1/YebC-like second and third domain-containing protein</fullName>
    </recommendedName>
</protein>
<evidence type="ECO:0000259" key="1">
    <source>
        <dbReference type="Pfam" id="PF01709"/>
    </source>
</evidence>
<dbReference type="PANTHER" id="PTHR12532:SF0">
    <property type="entry name" value="TRANSLATIONAL ACTIVATOR OF CYTOCHROME C OXIDASE 1"/>
    <property type="match status" value="1"/>
</dbReference>
<dbReference type="GO" id="GO:0005739">
    <property type="term" value="C:mitochondrion"/>
    <property type="evidence" value="ECO:0007669"/>
    <property type="project" value="TreeGrafter"/>
</dbReference>
<dbReference type="PANTHER" id="PTHR12532">
    <property type="entry name" value="TRANSLATIONAL ACTIVATOR OF CYTOCHROME C OXIDASE 1"/>
    <property type="match status" value="1"/>
</dbReference>
<comment type="caution">
    <text evidence="2">The sequence shown here is derived from an EMBL/GenBank/DDBJ whole genome shotgun (WGS) entry which is preliminary data.</text>
</comment>
<dbReference type="InterPro" id="IPR029072">
    <property type="entry name" value="YebC-like"/>
</dbReference>
<dbReference type="AlphaFoldDB" id="A0A7C8MZ39"/>
<feature type="domain" description="TACO1/YebC-like second and third" evidence="1">
    <location>
        <begin position="24"/>
        <end position="195"/>
    </location>
</feature>
<reference evidence="2 3" key="1">
    <citation type="submission" date="2019-12" db="EMBL/GenBank/DDBJ databases">
        <title>Draft genome sequence of the ascomycete Xylaria multiplex DSM 110363.</title>
        <authorList>
            <person name="Buettner E."/>
            <person name="Kellner H."/>
        </authorList>
    </citation>
    <scope>NUCLEOTIDE SEQUENCE [LARGE SCALE GENOMIC DNA]</scope>
    <source>
        <strain evidence="2 3">DSM 110363</strain>
    </source>
</reference>
<proteinExistence type="predicted"/>
<evidence type="ECO:0000313" key="2">
    <source>
        <dbReference type="EMBL" id="KAF2969134.1"/>
    </source>
</evidence>
<sequence length="214" mass="23380">MPKTSIDVAIARGQGRSETGAGLETATLEAMLAPSIAMVIDIESDNKQRSLKDLRHLIKRTGGTVTPTAFLFMRQGRTMLGHRSNEEDIDGSNGEVKEAAADFDEIMMQALDAGAEDVEKDEEENIVLWTQPNITHQVAQDLAKTTGLKILDSDIIWSCTSDKVKVDDEQTASTLAKLLSVVREYPDVQAVYANAERGDISEEAWNAVEEALDS</sequence>
<dbReference type="InterPro" id="IPR026564">
    <property type="entry name" value="Transcrip_reg_TACO1-like_dom3"/>
</dbReference>
<dbReference type="EMBL" id="WUBL01000040">
    <property type="protein sequence ID" value="KAF2969134.1"/>
    <property type="molecule type" value="Genomic_DNA"/>
</dbReference>
<dbReference type="Pfam" id="PF01709">
    <property type="entry name" value="Transcrip_reg"/>
    <property type="match status" value="1"/>
</dbReference>
<evidence type="ECO:0000313" key="3">
    <source>
        <dbReference type="Proteomes" id="UP000481858"/>
    </source>
</evidence>
<gene>
    <name evidence="2" type="ORF">GQX73_g4443</name>
</gene>
<dbReference type="Proteomes" id="UP000481858">
    <property type="component" value="Unassembled WGS sequence"/>
</dbReference>
<dbReference type="OrthoDB" id="2017544at2759"/>
<organism evidence="2 3">
    <name type="scientific">Xylaria multiplex</name>
    <dbReference type="NCBI Taxonomy" id="323545"/>
    <lineage>
        <taxon>Eukaryota</taxon>
        <taxon>Fungi</taxon>
        <taxon>Dikarya</taxon>
        <taxon>Ascomycota</taxon>
        <taxon>Pezizomycotina</taxon>
        <taxon>Sordariomycetes</taxon>
        <taxon>Xylariomycetidae</taxon>
        <taxon>Xylariales</taxon>
        <taxon>Xylariaceae</taxon>
        <taxon>Xylaria</taxon>
    </lineage>
</organism>
<dbReference type="Gene3D" id="3.30.70.980">
    <property type="match status" value="2"/>
</dbReference>
<dbReference type="SUPFAM" id="SSF75625">
    <property type="entry name" value="YebC-like"/>
    <property type="match status" value="1"/>
</dbReference>
<dbReference type="InParanoid" id="A0A7C8MZ39"/>
<dbReference type="InterPro" id="IPR048300">
    <property type="entry name" value="TACO1_YebC-like_2nd/3rd_dom"/>
</dbReference>